<name>A0A919F191_9ACTN</name>
<organism evidence="2 3">
    <name type="scientific">Streptomyces capoamus</name>
    <dbReference type="NCBI Taxonomy" id="68183"/>
    <lineage>
        <taxon>Bacteria</taxon>
        <taxon>Bacillati</taxon>
        <taxon>Actinomycetota</taxon>
        <taxon>Actinomycetes</taxon>
        <taxon>Kitasatosporales</taxon>
        <taxon>Streptomycetaceae</taxon>
        <taxon>Streptomyces</taxon>
    </lineage>
</organism>
<dbReference type="Proteomes" id="UP000619355">
    <property type="component" value="Unassembled WGS sequence"/>
</dbReference>
<sequence>MNGRRAYGEHAAHPVGEERRGHRHTASGPPPPVPSGRGAPHAWRPPASTEDGTACRLTPGAAREGLVTVGSVPWRQGLVTVGAEPGREGFVLGRSVPGPEEAAGDSWFRARAGGPVMVRSEPGQEGSS</sequence>
<feature type="compositionally biased region" description="Basic and acidic residues" evidence="1">
    <location>
        <begin position="1"/>
        <end position="20"/>
    </location>
</feature>
<comment type="caution">
    <text evidence="2">The sequence shown here is derived from an EMBL/GenBank/DDBJ whole genome shotgun (WGS) entry which is preliminary data.</text>
</comment>
<evidence type="ECO:0000313" key="2">
    <source>
        <dbReference type="EMBL" id="GHG70368.1"/>
    </source>
</evidence>
<protein>
    <submittedName>
        <fullName evidence="2">Uncharacterized protein</fullName>
    </submittedName>
</protein>
<dbReference type="AlphaFoldDB" id="A0A919F191"/>
<feature type="region of interest" description="Disordered" evidence="1">
    <location>
        <begin position="1"/>
        <end position="55"/>
    </location>
</feature>
<evidence type="ECO:0000256" key="1">
    <source>
        <dbReference type="SAM" id="MobiDB-lite"/>
    </source>
</evidence>
<keyword evidence="3" id="KW-1185">Reference proteome</keyword>
<gene>
    <name evidence="2" type="ORF">GCM10018980_64980</name>
</gene>
<proteinExistence type="predicted"/>
<evidence type="ECO:0000313" key="3">
    <source>
        <dbReference type="Proteomes" id="UP000619355"/>
    </source>
</evidence>
<dbReference type="EMBL" id="BNBF01000026">
    <property type="protein sequence ID" value="GHG70368.1"/>
    <property type="molecule type" value="Genomic_DNA"/>
</dbReference>
<accession>A0A919F191</accession>
<reference evidence="3" key="1">
    <citation type="journal article" date="2019" name="Int. J. Syst. Evol. Microbiol.">
        <title>The Global Catalogue of Microorganisms (GCM) 10K type strain sequencing project: providing services to taxonomists for standard genome sequencing and annotation.</title>
        <authorList>
            <consortium name="The Broad Institute Genomics Platform"/>
            <consortium name="The Broad Institute Genome Sequencing Center for Infectious Disease"/>
            <person name="Wu L."/>
            <person name="Ma J."/>
        </authorList>
    </citation>
    <scope>NUCLEOTIDE SEQUENCE [LARGE SCALE GENOMIC DNA]</scope>
    <source>
        <strain evidence="3">JCM 4253</strain>
    </source>
</reference>